<keyword evidence="3 6" id="KW-0274">FAD</keyword>
<dbReference type="PRINTS" id="PR00368">
    <property type="entry name" value="FADPNR"/>
</dbReference>
<feature type="binding site" evidence="6">
    <location>
        <position position="330"/>
    </location>
    <ligand>
        <name>FAD</name>
        <dbReference type="ChEBI" id="CHEBI:57692"/>
    </ligand>
</feature>
<dbReference type="Proteomes" id="UP001303902">
    <property type="component" value="Chromosome"/>
</dbReference>
<dbReference type="SUPFAM" id="SSF51905">
    <property type="entry name" value="FAD/NAD(P)-binding domain"/>
    <property type="match status" value="1"/>
</dbReference>
<dbReference type="Pfam" id="PF07992">
    <property type="entry name" value="Pyr_redox_2"/>
    <property type="match status" value="1"/>
</dbReference>
<dbReference type="InterPro" id="IPR036188">
    <property type="entry name" value="FAD/NAD-bd_sf"/>
</dbReference>
<dbReference type="InterPro" id="IPR023753">
    <property type="entry name" value="FAD/NAD-binding_dom"/>
</dbReference>
<evidence type="ECO:0000256" key="1">
    <source>
        <dbReference type="ARBA" id="ARBA00011738"/>
    </source>
</evidence>
<keyword evidence="9" id="KW-1185">Reference proteome</keyword>
<dbReference type="InterPro" id="IPR050097">
    <property type="entry name" value="Ferredoxin-NADP_redctase_2"/>
</dbReference>
<evidence type="ECO:0000313" key="9">
    <source>
        <dbReference type="Proteomes" id="UP001303902"/>
    </source>
</evidence>
<evidence type="ECO:0000256" key="2">
    <source>
        <dbReference type="ARBA" id="ARBA00022630"/>
    </source>
</evidence>
<evidence type="ECO:0000256" key="3">
    <source>
        <dbReference type="ARBA" id="ARBA00022827"/>
    </source>
</evidence>
<evidence type="ECO:0000256" key="4">
    <source>
        <dbReference type="ARBA" id="ARBA00022857"/>
    </source>
</evidence>
<dbReference type="EMBL" id="CP129118">
    <property type="protein sequence ID" value="WOV86939.1"/>
    <property type="molecule type" value="Genomic_DNA"/>
</dbReference>
<dbReference type="PRINTS" id="PR00469">
    <property type="entry name" value="PNDRDTASEII"/>
</dbReference>
<dbReference type="RefSeq" id="WP_317966561.1">
    <property type="nucleotide sequence ID" value="NZ_CP129118.1"/>
</dbReference>
<feature type="binding site" evidence="6">
    <location>
        <position position="48"/>
    </location>
    <ligand>
        <name>FAD</name>
        <dbReference type="ChEBI" id="CHEBI:57692"/>
    </ligand>
</feature>
<evidence type="ECO:0000313" key="8">
    <source>
        <dbReference type="EMBL" id="WOV86939.1"/>
    </source>
</evidence>
<sequence length="362" mass="39779">MNEQEVYDVTIIGGGPAGLYSTFYSGLREMKTKIIDFQPRLGGKIQVYPEKMIWDVGGLTPIPGARLMEQLIEQAMTFSPEVVLNEKIDSIVKVDDVFELIAASGRKHYSKTVITAVGSGILKPKKLQIEGAERFEVSNIHYTVQSLKRFKDKIIVISGGGDTAIDWANELVPIAKQVYLTYRKDSMSGHEAQVSQLLSSSAICLPQTSITRLIASDTHEKIERVELTCQDSSEVLMLEVDDVIISHGYEQDSSLLKNSELEIEMVDDFYIAGDAMSRSSVPGLFAAGDILKHSGKLWLIAGAFQDAANAVNSAKQFIEPGANKVAMVSSHNEVFSERNRKLLKKMMNTPSSEASAAEGIRV</sequence>
<evidence type="ECO:0000256" key="6">
    <source>
        <dbReference type="HAMAP-Rule" id="MF_01685"/>
    </source>
</evidence>
<proteinExistence type="inferred from homology"/>
<feature type="binding site" evidence="6">
    <location>
        <position position="289"/>
    </location>
    <ligand>
        <name>FAD</name>
        <dbReference type="ChEBI" id="CHEBI:57692"/>
    </ligand>
</feature>
<comment type="catalytic activity">
    <reaction evidence="6">
        <text>2 reduced [2Fe-2S]-[ferredoxin] + NADP(+) + H(+) = 2 oxidized [2Fe-2S]-[ferredoxin] + NADPH</text>
        <dbReference type="Rhea" id="RHEA:20125"/>
        <dbReference type="Rhea" id="RHEA-COMP:10000"/>
        <dbReference type="Rhea" id="RHEA-COMP:10001"/>
        <dbReference type="ChEBI" id="CHEBI:15378"/>
        <dbReference type="ChEBI" id="CHEBI:33737"/>
        <dbReference type="ChEBI" id="CHEBI:33738"/>
        <dbReference type="ChEBI" id="CHEBI:57783"/>
        <dbReference type="ChEBI" id="CHEBI:58349"/>
        <dbReference type="EC" id="1.18.1.2"/>
    </reaction>
</comment>
<protein>
    <recommendedName>
        <fullName evidence="6">Ferredoxin--NADP reductase</fullName>
        <shortName evidence="6">FNR</shortName>
        <shortName evidence="6">Fd-NADP(+) reductase</shortName>
        <ecNumber evidence="6">1.18.1.2</ecNumber>
    </recommendedName>
</protein>
<keyword evidence="5 6" id="KW-0560">Oxidoreductase</keyword>
<dbReference type="PANTHER" id="PTHR48105">
    <property type="entry name" value="THIOREDOXIN REDUCTASE 1-RELATED-RELATED"/>
    <property type="match status" value="1"/>
</dbReference>
<keyword evidence="2 6" id="KW-0285">Flavoprotein</keyword>
<dbReference type="EC" id="1.18.1.2" evidence="6"/>
<feature type="binding site" evidence="6">
    <location>
        <position position="36"/>
    </location>
    <ligand>
        <name>FAD</name>
        <dbReference type="ChEBI" id="CHEBI:57692"/>
    </ligand>
</feature>
<evidence type="ECO:0000256" key="5">
    <source>
        <dbReference type="ARBA" id="ARBA00023002"/>
    </source>
</evidence>
<gene>
    <name evidence="8" type="ORF">QWT69_13835</name>
</gene>
<feature type="binding site" evidence="6">
    <location>
        <position position="44"/>
    </location>
    <ligand>
        <name>FAD</name>
        <dbReference type="ChEBI" id="CHEBI:57692"/>
    </ligand>
</feature>
<feature type="binding site" evidence="6">
    <location>
        <position position="88"/>
    </location>
    <ligand>
        <name>FAD</name>
        <dbReference type="ChEBI" id="CHEBI:57692"/>
    </ligand>
</feature>
<dbReference type="HAMAP" id="MF_01685">
    <property type="entry name" value="FENR2"/>
    <property type="match status" value="1"/>
</dbReference>
<comment type="cofactor">
    <cofactor evidence="6">
        <name>FAD</name>
        <dbReference type="ChEBI" id="CHEBI:57692"/>
    </cofactor>
    <text evidence="6">Binds 1 FAD per subunit.</text>
</comment>
<accession>A0ABZ0L430</accession>
<name>A0ABZ0L430_9BACL</name>
<comment type="caution">
    <text evidence="6">Lacks conserved residue(s) required for the propagation of feature annotation.</text>
</comment>
<comment type="similarity">
    <text evidence="6">Belongs to the ferredoxin--NADP reductase type 2 family.</text>
</comment>
<keyword evidence="4 6" id="KW-0521">NADP</keyword>
<dbReference type="Gene3D" id="3.50.50.60">
    <property type="entry name" value="FAD/NAD(P)-binding domain"/>
    <property type="match status" value="2"/>
</dbReference>
<feature type="binding site" evidence="6">
    <location>
        <position position="122"/>
    </location>
    <ligand>
        <name>FAD</name>
        <dbReference type="ChEBI" id="CHEBI:57692"/>
    </ligand>
</feature>
<feature type="domain" description="FAD/NAD(P)-binding" evidence="7">
    <location>
        <begin position="7"/>
        <end position="301"/>
    </location>
</feature>
<dbReference type="InterPro" id="IPR022890">
    <property type="entry name" value="Fd--NADP_Rdtase_type_2"/>
</dbReference>
<evidence type="ECO:0000259" key="7">
    <source>
        <dbReference type="Pfam" id="PF07992"/>
    </source>
</evidence>
<organism evidence="8 9">
    <name type="scientific">Sporosarcina oncorhynchi</name>
    <dbReference type="NCBI Taxonomy" id="3056444"/>
    <lineage>
        <taxon>Bacteria</taxon>
        <taxon>Bacillati</taxon>
        <taxon>Bacillota</taxon>
        <taxon>Bacilli</taxon>
        <taxon>Bacillales</taxon>
        <taxon>Caryophanaceae</taxon>
        <taxon>Sporosarcina</taxon>
    </lineage>
</organism>
<reference evidence="8 9" key="1">
    <citation type="submission" date="2023-06" db="EMBL/GenBank/DDBJ databases">
        <title>Sporosarcina sp. nov., isolated from Korean tranditional fermented seafood 'Jeotgal'.</title>
        <authorList>
            <person name="Yang A.I."/>
            <person name="Shin N.-R."/>
        </authorList>
    </citation>
    <scope>NUCLEOTIDE SEQUENCE [LARGE SCALE GENOMIC DNA]</scope>
    <source>
        <strain evidence="8 9">T2O-4</strain>
    </source>
</reference>
<comment type="subunit">
    <text evidence="1 6">Homodimer.</text>
</comment>